<dbReference type="Ensembl" id="ENSSMRT00000032480.1">
    <property type="protein sequence ID" value="ENSSMRP00000027823.1"/>
    <property type="gene ID" value="ENSSMRG00000021439.1"/>
</dbReference>
<reference evidence="1" key="1">
    <citation type="submission" date="2025-08" db="UniProtKB">
        <authorList>
            <consortium name="Ensembl"/>
        </authorList>
    </citation>
    <scope>IDENTIFICATION</scope>
</reference>
<dbReference type="Proteomes" id="UP000694421">
    <property type="component" value="Unplaced"/>
</dbReference>
<dbReference type="AlphaFoldDB" id="A0A8D0KNF5"/>
<evidence type="ECO:0000313" key="1">
    <source>
        <dbReference type="Ensembl" id="ENSSMRP00000027823.1"/>
    </source>
</evidence>
<dbReference type="GeneTree" id="ENSGT00940000160047"/>
<name>A0A8D0KNF5_SALMN</name>
<proteinExistence type="predicted"/>
<protein>
    <submittedName>
        <fullName evidence="1">Uncharacterized protein</fullName>
    </submittedName>
</protein>
<dbReference type="Gene3D" id="3.10.129.10">
    <property type="entry name" value="Hotdog Thioesterase"/>
    <property type="match status" value="1"/>
</dbReference>
<evidence type="ECO:0000313" key="2">
    <source>
        <dbReference type="Proteomes" id="UP000694421"/>
    </source>
</evidence>
<organism evidence="1 2">
    <name type="scientific">Salvator merianae</name>
    <name type="common">Argentine black and white tegu</name>
    <name type="synonym">Tupinambis merianae</name>
    <dbReference type="NCBI Taxonomy" id="96440"/>
    <lineage>
        <taxon>Eukaryota</taxon>
        <taxon>Metazoa</taxon>
        <taxon>Chordata</taxon>
        <taxon>Craniata</taxon>
        <taxon>Vertebrata</taxon>
        <taxon>Euteleostomi</taxon>
        <taxon>Lepidosauria</taxon>
        <taxon>Squamata</taxon>
        <taxon>Bifurcata</taxon>
        <taxon>Unidentata</taxon>
        <taxon>Episquamata</taxon>
        <taxon>Laterata</taxon>
        <taxon>Teiioidea</taxon>
        <taxon>Teiidae</taxon>
        <taxon>Salvator</taxon>
    </lineage>
</organism>
<accession>A0A8D0KNF5</accession>
<reference evidence="1" key="2">
    <citation type="submission" date="2025-09" db="UniProtKB">
        <authorList>
            <consortium name="Ensembl"/>
        </authorList>
    </citation>
    <scope>IDENTIFICATION</scope>
</reference>
<keyword evidence="2" id="KW-1185">Reference proteome</keyword>
<sequence>MLRSCTQLVKGLTCRPSARCRLDAVRSRGVVDRISLVPFTTDCALPNDSWSPDMLEQFNKFMEMTRDGTWKRLPSYRKFMGHCPTTQLSDVINRFLSCCCVGRSLGKRGFSCQTGSYFVLTGKFLPQ</sequence>